<dbReference type="GO" id="GO:0005524">
    <property type="term" value="F:ATP binding"/>
    <property type="evidence" value="ECO:0007669"/>
    <property type="project" value="UniProtKB-UniRule"/>
</dbReference>
<evidence type="ECO:0000256" key="2">
    <source>
        <dbReference type="ARBA" id="ARBA00012980"/>
    </source>
</evidence>
<dbReference type="PANTHER" id="PTHR10344:SF4">
    <property type="entry name" value="UMP-CMP KINASE 2, MITOCHONDRIAL"/>
    <property type="match status" value="1"/>
</dbReference>
<organism evidence="13 14">
    <name type="scientific">Desulfonispora thiosulfatigenes DSM 11270</name>
    <dbReference type="NCBI Taxonomy" id="656914"/>
    <lineage>
        <taxon>Bacteria</taxon>
        <taxon>Bacillati</taxon>
        <taxon>Bacillota</taxon>
        <taxon>Clostridia</taxon>
        <taxon>Eubacteriales</taxon>
        <taxon>Peptococcaceae</taxon>
        <taxon>Desulfonispora</taxon>
    </lineage>
</organism>
<evidence type="ECO:0000313" key="13">
    <source>
        <dbReference type="EMBL" id="SMB86952.1"/>
    </source>
</evidence>
<dbReference type="PANTHER" id="PTHR10344">
    <property type="entry name" value="THYMIDYLATE KINASE"/>
    <property type="match status" value="1"/>
</dbReference>
<dbReference type="PROSITE" id="PS01331">
    <property type="entry name" value="THYMIDYLATE_KINASE"/>
    <property type="match status" value="1"/>
</dbReference>
<comment type="similarity">
    <text evidence="1 11">Belongs to the thymidylate kinase family.</text>
</comment>
<dbReference type="GO" id="GO:0004798">
    <property type="term" value="F:dTMP kinase activity"/>
    <property type="evidence" value="ECO:0007669"/>
    <property type="project" value="UniProtKB-UniRule"/>
</dbReference>
<dbReference type="Proteomes" id="UP000192731">
    <property type="component" value="Unassembled WGS sequence"/>
</dbReference>
<evidence type="ECO:0000256" key="5">
    <source>
        <dbReference type="ARBA" id="ARBA00022727"/>
    </source>
</evidence>
<feature type="domain" description="Thymidylate kinase-like" evidence="12">
    <location>
        <begin position="8"/>
        <end position="196"/>
    </location>
</feature>
<evidence type="ECO:0000256" key="11">
    <source>
        <dbReference type="HAMAP-Rule" id="MF_00165"/>
    </source>
</evidence>
<dbReference type="SUPFAM" id="SSF52540">
    <property type="entry name" value="P-loop containing nucleoside triphosphate hydrolases"/>
    <property type="match status" value="1"/>
</dbReference>
<dbReference type="EC" id="2.7.4.9" evidence="2 11"/>
<feature type="binding site" evidence="11">
    <location>
        <begin position="10"/>
        <end position="17"/>
    </location>
    <ligand>
        <name>ATP</name>
        <dbReference type="ChEBI" id="CHEBI:30616"/>
    </ligand>
</feature>
<dbReference type="GO" id="GO:0006233">
    <property type="term" value="P:dTDP biosynthetic process"/>
    <property type="evidence" value="ECO:0007669"/>
    <property type="project" value="InterPro"/>
</dbReference>
<keyword evidence="5 11" id="KW-0545">Nucleotide biosynthesis</keyword>
<evidence type="ECO:0000256" key="10">
    <source>
        <dbReference type="ARBA" id="ARBA00057735"/>
    </source>
</evidence>
<evidence type="ECO:0000256" key="1">
    <source>
        <dbReference type="ARBA" id="ARBA00009776"/>
    </source>
</evidence>
<dbReference type="GO" id="GO:0005829">
    <property type="term" value="C:cytosol"/>
    <property type="evidence" value="ECO:0007669"/>
    <property type="project" value="TreeGrafter"/>
</dbReference>
<dbReference type="HAMAP" id="MF_00165">
    <property type="entry name" value="Thymidylate_kinase"/>
    <property type="match status" value="1"/>
</dbReference>
<protein>
    <recommendedName>
        <fullName evidence="3 11">Thymidylate kinase</fullName>
        <ecNumber evidence="2 11">2.7.4.9</ecNumber>
    </recommendedName>
    <alternativeName>
        <fullName evidence="11">dTMP kinase</fullName>
    </alternativeName>
</protein>
<keyword evidence="6 11" id="KW-0547">Nucleotide-binding</keyword>
<sequence>MSGKFITIEGCDGSGKTTQINLLENKLKELRVSCMFTREPGGTLISEKIRNIILDNKNSEMVWKAEALLYAASRAQLVGEKIIPLLEQNVNVICDRYIDSTLAYQGYGRGLDKIELDKLNYFATSGLKPHLTILLDIEPSEAARRRKTRKEDRLEQEKLGFHQRVREGYLHLVKLEPTRFKVISALQTKEEIHQQILENILNLINDKK</sequence>
<comment type="catalytic activity">
    <reaction evidence="9 11">
        <text>dTMP + ATP = dTDP + ADP</text>
        <dbReference type="Rhea" id="RHEA:13517"/>
        <dbReference type="ChEBI" id="CHEBI:30616"/>
        <dbReference type="ChEBI" id="CHEBI:58369"/>
        <dbReference type="ChEBI" id="CHEBI:63528"/>
        <dbReference type="ChEBI" id="CHEBI:456216"/>
        <dbReference type="EC" id="2.7.4.9"/>
    </reaction>
</comment>
<dbReference type="STRING" id="656914.SAMN00017405_1215"/>
<evidence type="ECO:0000256" key="4">
    <source>
        <dbReference type="ARBA" id="ARBA00022679"/>
    </source>
</evidence>
<dbReference type="OrthoDB" id="9774907at2"/>
<dbReference type="RefSeq" id="WP_084052606.1">
    <property type="nucleotide sequence ID" value="NZ_FWWT01000013.1"/>
</dbReference>
<dbReference type="Gene3D" id="3.40.50.300">
    <property type="entry name" value="P-loop containing nucleotide triphosphate hydrolases"/>
    <property type="match status" value="1"/>
</dbReference>
<evidence type="ECO:0000256" key="7">
    <source>
        <dbReference type="ARBA" id="ARBA00022777"/>
    </source>
</evidence>
<keyword evidence="14" id="KW-1185">Reference proteome</keyword>
<dbReference type="NCBIfam" id="TIGR00041">
    <property type="entry name" value="DTMP_kinase"/>
    <property type="match status" value="1"/>
</dbReference>
<evidence type="ECO:0000256" key="9">
    <source>
        <dbReference type="ARBA" id="ARBA00048743"/>
    </source>
</evidence>
<keyword evidence="4 11" id="KW-0808">Transferase</keyword>
<keyword evidence="8 11" id="KW-0067">ATP-binding</keyword>
<dbReference type="GO" id="GO:0006227">
    <property type="term" value="P:dUDP biosynthetic process"/>
    <property type="evidence" value="ECO:0007669"/>
    <property type="project" value="TreeGrafter"/>
</dbReference>
<keyword evidence="7 11" id="KW-0418">Kinase</keyword>
<dbReference type="GO" id="GO:0006235">
    <property type="term" value="P:dTTP biosynthetic process"/>
    <property type="evidence" value="ECO:0007669"/>
    <property type="project" value="UniProtKB-UniRule"/>
</dbReference>
<gene>
    <name evidence="11" type="primary">tmk</name>
    <name evidence="13" type="ORF">SAMN00017405_1215</name>
</gene>
<proteinExistence type="inferred from homology"/>
<evidence type="ECO:0000256" key="6">
    <source>
        <dbReference type="ARBA" id="ARBA00022741"/>
    </source>
</evidence>
<dbReference type="EMBL" id="FWWT01000013">
    <property type="protein sequence ID" value="SMB86952.1"/>
    <property type="molecule type" value="Genomic_DNA"/>
</dbReference>
<dbReference type="CDD" id="cd01672">
    <property type="entry name" value="TMPK"/>
    <property type="match status" value="1"/>
</dbReference>
<comment type="function">
    <text evidence="10 11">Phosphorylation of dTMP to form dTDP in both de novo and salvage pathways of dTTP synthesis.</text>
</comment>
<name>A0A1W1V0X9_DESTI</name>
<dbReference type="AlphaFoldDB" id="A0A1W1V0X9"/>
<evidence type="ECO:0000259" key="12">
    <source>
        <dbReference type="Pfam" id="PF02223"/>
    </source>
</evidence>
<evidence type="ECO:0000256" key="8">
    <source>
        <dbReference type="ARBA" id="ARBA00022840"/>
    </source>
</evidence>
<evidence type="ECO:0000313" key="14">
    <source>
        <dbReference type="Proteomes" id="UP000192731"/>
    </source>
</evidence>
<dbReference type="FunFam" id="3.40.50.300:FF:000225">
    <property type="entry name" value="Thymidylate kinase"/>
    <property type="match status" value="1"/>
</dbReference>
<dbReference type="InterPro" id="IPR027417">
    <property type="entry name" value="P-loop_NTPase"/>
</dbReference>
<dbReference type="InterPro" id="IPR018095">
    <property type="entry name" value="Thymidylate_kin_CS"/>
</dbReference>
<dbReference type="InterPro" id="IPR018094">
    <property type="entry name" value="Thymidylate_kinase"/>
</dbReference>
<dbReference type="InterPro" id="IPR039430">
    <property type="entry name" value="Thymidylate_kin-like_dom"/>
</dbReference>
<reference evidence="13 14" key="1">
    <citation type="submission" date="2017-04" db="EMBL/GenBank/DDBJ databases">
        <authorList>
            <person name="Afonso C.L."/>
            <person name="Miller P.J."/>
            <person name="Scott M.A."/>
            <person name="Spackman E."/>
            <person name="Goraichik I."/>
            <person name="Dimitrov K.M."/>
            <person name="Suarez D.L."/>
            <person name="Swayne D.E."/>
        </authorList>
    </citation>
    <scope>NUCLEOTIDE SEQUENCE [LARGE SCALE GENOMIC DNA]</scope>
    <source>
        <strain evidence="13 14">DSM 11270</strain>
    </source>
</reference>
<dbReference type="Pfam" id="PF02223">
    <property type="entry name" value="Thymidylate_kin"/>
    <property type="match status" value="1"/>
</dbReference>
<evidence type="ECO:0000256" key="3">
    <source>
        <dbReference type="ARBA" id="ARBA00017144"/>
    </source>
</evidence>
<accession>A0A1W1V0X9</accession>